<keyword evidence="4" id="KW-0862">Zinc</keyword>
<accession>A0A6A1VX07</accession>
<keyword evidence="5" id="KW-0156">Chromatin regulator</keyword>
<dbReference type="GO" id="GO:0005634">
    <property type="term" value="C:nucleus"/>
    <property type="evidence" value="ECO:0007669"/>
    <property type="project" value="UniProtKB-ARBA"/>
</dbReference>
<dbReference type="InterPro" id="IPR019135">
    <property type="entry name" value="Polycomb_protein_VEFS-Box"/>
</dbReference>
<keyword evidence="7" id="KW-0804">Transcription</keyword>
<evidence type="ECO:0000256" key="2">
    <source>
        <dbReference type="ARBA" id="ARBA00022723"/>
    </source>
</evidence>
<feature type="domain" description="Polycomb protein VEFS-Box" evidence="9">
    <location>
        <begin position="371"/>
        <end position="449"/>
    </location>
</feature>
<feature type="signal peptide" evidence="8">
    <location>
        <begin position="1"/>
        <end position="24"/>
    </location>
</feature>
<dbReference type="Proteomes" id="UP000516437">
    <property type="component" value="Chromosome 4"/>
</dbReference>
<dbReference type="PANTHER" id="PTHR22597:SF0">
    <property type="entry name" value="POLYCOMB PROTEIN SUZ12"/>
    <property type="match status" value="1"/>
</dbReference>
<evidence type="ECO:0000259" key="10">
    <source>
        <dbReference type="Pfam" id="PF23320"/>
    </source>
</evidence>
<dbReference type="GO" id="GO:0031490">
    <property type="term" value="F:chromatin DNA binding"/>
    <property type="evidence" value="ECO:0007669"/>
    <property type="project" value="TreeGrafter"/>
</dbReference>
<evidence type="ECO:0000313" key="12">
    <source>
        <dbReference type="Proteomes" id="UP000516437"/>
    </source>
</evidence>
<feature type="domain" description="Polycomb protein SUZ12-like zinc finger" evidence="10">
    <location>
        <begin position="34"/>
        <end position="120"/>
    </location>
</feature>
<name>A0A6A1VX07_9ROSI</name>
<gene>
    <name evidence="11" type="ORF">CJ030_MR4G006858</name>
</gene>
<comment type="similarity">
    <text evidence="1">Belongs to the VEFS (VRN2-EMF2-FIS2-SU(Z)12) family.</text>
</comment>
<evidence type="ECO:0000256" key="8">
    <source>
        <dbReference type="SAM" id="SignalP"/>
    </source>
</evidence>
<evidence type="ECO:0000256" key="6">
    <source>
        <dbReference type="ARBA" id="ARBA00023015"/>
    </source>
</evidence>
<feature type="domain" description="Polycomb protein VEFS-Box" evidence="9">
    <location>
        <begin position="295"/>
        <end position="337"/>
    </location>
</feature>
<evidence type="ECO:0000256" key="5">
    <source>
        <dbReference type="ARBA" id="ARBA00022853"/>
    </source>
</evidence>
<dbReference type="Pfam" id="PF23320">
    <property type="entry name" value="Zn_SUZ12"/>
    <property type="match status" value="1"/>
</dbReference>
<keyword evidence="2" id="KW-0479">Metal-binding</keyword>
<dbReference type="PANTHER" id="PTHR22597">
    <property type="entry name" value="POLYCOMB GROUP PROTEIN"/>
    <property type="match status" value="1"/>
</dbReference>
<dbReference type="OrthoDB" id="166746at2759"/>
<reference evidence="11 12" key="1">
    <citation type="journal article" date="2019" name="Plant Biotechnol. J.">
        <title>The red bayberry genome and genetic basis of sex determination.</title>
        <authorList>
            <person name="Jia H.M."/>
            <person name="Jia H.J."/>
            <person name="Cai Q.L."/>
            <person name="Wang Y."/>
            <person name="Zhao H.B."/>
            <person name="Yang W.F."/>
            <person name="Wang G.Y."/>
            <person name="Li Y.H."/>
            <person name="Zhan D.L."/>
            <person name="Shen Y.T."/>
            <person name="Niu Q.F."/>
            <person name="Chang L."/>
            <person name="Qiu J."/>
            <person name="Zhao L."/>
            <person name="Xie H.B."/>
            <person name="Fu W.Y."/>
            <person name="Jin J."/>
            <person name="Li X.W."/>
            <person name="Jiao Y."/>
            <person name="Zhou C.C."/>
            <person name="Tu T."/>
            <person name="Chai C.Y."/>
            <person name="Gao J.L."/>
            <person name="Fan L.J."/>
            <person name="van de Weg E."/>
            <person name="Wang J.Y."/>
            <person name="Gao Z.S."/>
        </authorList>
    </citation>
    <scope>NUCLEOTIDE SEQUENCE [LARGE SCALE GENOMIC DNA]</scope>
    <source>
        <tissue evidence="11">Leaves</tissue>
    </source>
</reference>
<evidence type="ECO:0000256" key="1">
    <source>
        <dbReference type="ARBA" id="ARBA00007416"/>
    </source>
</evidence>
<evidence type="ECO:0000259" key="9">
    <source>
        <dbReference type="Pfam" id="PF09733"/>
    </source>
</evidence>
<keyword evidence="3" id="KW-0863">Zinc-finger</keyword>
<dbReference type="GO" id="GO:0006325">
    <property type="term" value="P:chromatin organization"/>
    <property type="evidence" value="ECO:0007669"/>
    <property type="project" value="UniProtKB-KW"/>
</dbReference>
<keyword evidence="8" id="KW-0732">Signal</keyword>
<keyword evidence="12" id="KW-1185">Reference proteome</keyword>
<feature type="chain" id="PRO_5025623990" evidence="8">
    <location>
        <begin position="25"/>
        <end position="469"/>
    </location>
</feature>
<evidence type="ECO:0000313" key="11">
    <source>
        <dbReference type="EMBL" id="KAB1216088.1"/>
    </source>
</evidence>
<evidence type="ECO:0000256" key="4">
    <source>
        <dbReference type="ARBA" id="ARBA00022833"/>
    </source>
</evidence>
<dbReference type="Pfam" id="PF09733">
    <property type="entry name" value="VEFS-Box"/>
    <property type="match status" value="2"/>
</dbReference>
<comment type="caution">
    <text evidence="11">The sequence shown here is derived from an EMBL/GenBank/DDBJ whole genome shotgun (WGS) entry which is preliminary data.</text>
</comment>
<proteinExistence type="inferred from homology"/>
<dbReference type="GO" id="GO:0008270">
    <property type="term" value="F:zinc ion binding"/>
    <property type="evidence" value="ECO:0007669"/>
    <property type="project" value="UniProtKB-KW"/>
</dbReference>
<dbReference type="EMBL" id="RXIC02000022">
    <property type="protein sequence ID" value="KAB1216088.1"/>
    <property type="molecule type" value="Genomic_DNA"/>
</dbReference>
<protein>
    <submittedName>
        <fullName evidence="11">Polycomb group protein EMBRYONIC FLOWER 2</fullName>
    </submittedName>
</protein>
<sequence>MVSKPHFDFRLFVVLITGVQFSLQFLECCRLNAGVVIFNYRDYNNMLRKTEVSDNFSCPFCLMQCASFKVDVHLACVLLFVIPFRISKGLRCHLCSSHDLFNFEFWVTEEYQAVNVSVKIDILGSEIVAAGVEPKLQTFLFCSRPRPLKRKRHDPNEKRVTVHFLELDSPRPLGECMRKGLLEKDDDVQSCKGEKVSKLFPSEKEMQNGLDYPGAAGCIERVASSSNVPGVSIAMAQSSVDPECVKIVSASDLSVSAKVKKLSVERSDPRKNVFSMNLVASWPFHRLHKCISRALLQKRPFFHSHRVQPMALDQVLSDRDSEDEVDDDIADLEDRRVWFEVTKGSVKCRRSATTFGSSSGSRIETCDLGLTIMLDDFVDVTKDEKKLMHLWNSFVRKQRVLADGHVAWACEAFSKLHGQELVSSPTLFWCWRLFMIKLWNHGLLDACTMNNCSITLEKRRDEGSDAMES</sequence>
<evidence type="ECO:0000256" key="7">
    <source>
        <dbReference type="ARBA" id="ARBA00023163"/>
    </source>
</evidence>
<organism evidence="11 12">
    <name type="scientific">Morella rubra</name>
    <name type="common">Chinese bayberry</name>
    <dbReference type="NCBI Taxonomy" id="262757"/>
    <lineage>
        <taxon>Eukaryota</taxon>
        <taxon>Viridiplantae</taxon>
        <taxon>Streptophyta</taxon>
        <taxon>Embryophyta</taxon>
        <taxon>Tracheophyta</taxon>
        <taxon>Spermatophyta</taxon>
        <taxon>Magnoliopsida</taxon>
        <taxon>eudicotyledons</taxon>
        <taxon>Gunneridae</taxon>
        <taxon>Pentapetalae</taxon>
        <taxon>rosids</taxon>
        <taxon>fabids</taxon>
        <taxon>Fagales</taxon>
        <taxon>Myricaceae</taxon>
        <taxon>Morella</taxon>
    </lineage>
</organism>
<evidence type="ECO:0000256" key="3">
    <source>
        <dbReference type="ARBA" id="ARBA00022771"/>
    </source>
</evidence>
<dbReference type="InterPro" id="IPR057540">
    <property type="entry name" value="Znf_SUZ12"/>
</dbReference>
<keyword evidence="6" id="KW-0805">Transcription regulation</keyword>
<dbReference type="CDD" id="cd21749">
    <property type="entry name" value="ZnB-Zn_EMF2-like"/>
    <property type="match status" value="1"/>
</dbReference>
<dbReference type="CDD" id="cd21553">
    <property type="entry name" value="VEFS-box_EMF2-like"/>
    <property type="match status" value="1"/>
</dbReference>
<dbReference type="AlphaFoldDB" id="A0A6A1VX07"/>